<dbReference type="RefSeq" id="WP_058385020.1">
    <property type="nucleotide sequence ID" value="NZ_CP013661.2"/>
</dbReference>
<evidence type="ECO:0000256" key="2">
    <source>
        <dbReference type="SAM" id="Phobius"/>
    </source>
</evidence>
<evidence type="ECO:0000313" key="3">
    <source>
        <dbReference type="EMBL" id="ALS78359.1"/>
    </source>
</evidence>
<keyword evidence="4" id="KW-1185">Reference proteome</keyword>
<dbReference type="EMBL" id="CP013661">
    <property type="protein sequence ID" value="ALS78359.1"/>
    <property type="molecule type" value="Genomic_DNA"/>
</dbReference>
<sequence>MSNDKWTDKSIEDLLNDFPSIKDNRSKEKIYSQLVDQKKGQKRPKKWLPLLVAALAFIAFGMLVSSIIGQNGLDAAQNKDSSNEESVATSTDNSEQADSSSEAERSGTEESNQFSVAQADEVLRTSVYEETIGNQTLMTIGLTENANVVPVSFLVPENQITAAFGDLIPSSLELYQQYADDIDETQLGFDEYHPYLGNLEKTVKGIRHILPQDHQYDLASASIGVYFNTLSATFPDVAEITVVNEDGSAAEFSQVGSVEAISPKQREVAYYSFTTTNGEIYLAPGYDRLFASATEAIEALAQSPNDFYRATIPRNVDFQLSETGDLVQIDFEGSVDLETMDRLEAVRMIESLALTAASFDKKIAVKGLQSDSWNGFDFTQPLPVPLAPNLLEWPIQ</sequence>
<evidence type="ECO:0000256" key="1">
    <source>
        <dbReference type="SAM" id="MobiDB-lite"/>
    </source>
</evidence>
<evidence type="ECO:0000313" key="4">
    <source>
        <dbReference type="Proteomes" id="UP000065533"/>
    </source>
</evidence>
<name>A0ABM5WVH5_9BACL</name>
<keyword evidence="2" id="KW-0472">Membrane</keyword>
<proteinExistence type="predicted"/>
<keyword evidence="2" id="KW-1133">Transmembrane helix</keyword>
<feature type="transmembrane region" description="Helical" evidence="2">
    <location>
        <begin position="47"/>
        <end position="68"/>
    </location>
</feature>
<accession>A0ABM5WVH5</accession>
<dbReference type="Proteomes" id="UP000065533">
    <property type="component" value="Chromosome"/>
</dbReference>
<feature type="region of interest" description="Disordered" evidence="1">
    <location>
        <begin position="75"/>
        <end position="115"/>
    </location>
</feature>
<organism evidence="3 4">
    <name type="scientific">Planococcus kocurii</name>
    <dbReference type="NCBI Taxonomy" id="1374"/>
    <lineage>
        <taxon>Bacteria</taxon>
        <taxon>Bacillati</taxon>
        <taxon>Bacillota</taxon>
        <taxon>Bacilli</taxon>
        <taxon>Bacillales</taxon>
        <taxon>Caryophanaceae</taxon>
        <taxon>Planococcus</taxon>
    </lineage>
</organism>
<protein>
    <recommendedName>
        <fullName evidence="5">GerMN domain-containing protein</fullName>
    </recommendedName>
</protein>
<reference evidence="3" key="1">
    <citation type="submission" date="2016-01" db="EMBL/GenBank/DDBJ databases">
        <title>Complete genome of Planococcus kocurri type strain.</title>
        <authorList>
            <person name="See-Too W.S."/>
        </authorList>
    </citation>
    <scope>NUCLEOTIDE SEQUENCE [LARGE SCALE GENOMIC DNA]</scope>
    <source>
        <strain evidence="3">ATCC 43650</strain>
    </source>
</reference>
<evidence type="ECO:0008006" key="5">
    <source>
        <dbReference type="Google" id="ProtNLM"/>
    </source>
</evidence>
<feature type="compositionally biased region" description="Polar residues" evidence="1">
    <location>
        <begin position="78"/>
        <end position="100"/>
    </location>
</feature>
<keyword evidence="2" id="KW-0812">Transmembrane</keyword>
<gene>
    <name evidence="3" type="ORF">AUO94_06655</name>
</gene>